<proteinExistence type="predicted"/>
<evidence type="ECO:0000313" key="3">
    <source>
        <dbReference type="Proteomes" id="UP000182229"/>
    </source>
</evidence>
<dbReference type="AlphaFoldDB" id="A0A1L9B687"/>
<dbReference type="Pfam" id="PF00899">
    <property type="entry name" value="ThiF"/>
    <property type="match status" value="1"/>
</dbReference>
<dbReference type="OrthoDB" id="9804286at2"/>
<name>A0A1L9B687_9BACT</name>
<comment type="caution">
    <text evidence="2">The sequence shown here is derived from an EMBL/GenBank/DDBJ whole genome shotgun (WGS) entry which is preliminary data.</text>
</comment>
<dbReference type="EMBL" id="MPIN01000007">
    <property type="protein sequence ID" value="OJH37762.1"/>
    <property type="molecule type" value="Genomic_DNA"/>
</dbReference>
<dbReference type="Gene3D" id="3.40.50.720">
    <property type="entry name" value="NAD(P)-binding Rossmann-like Domain"/>
    <property type="match status" value="1"/>
</dbReference>
<evidence type="ECO:0000259" key="1">
    <source>
        <dbReference type="Pfam" id="PF00899"/>
    </source>
</evidence>
<dbReference type="InterPro" id="IPR045886">
    <property type="entry name" value="ThiF/MoeB/HesA"/>
</dbReference>
<accession>A0A1L9B687</accession>
<dbReference type="InterPro" id="IPR035985">
    <property type="entry name" value="Ubiquitin-activating_enz"/>
</dbReference>
<dbReference type="InterPro" id="IPR000594">
    <property type="entry name" value="ThiF_NAD_FAD-bd"/>
</dbReference>
<reference evidence="2 3" key="2">
    <citation type="submission" date="2016-12" db="EMBL/GenBank/DDBJ databases">
        <title>Draft Genome Sequence of Cystobacter ferrugineus Strain Cbfe23.</title>
        <authorList>
            <person name="Akbar S."/>
            <person name="Dowd S.E."/>
            <person name="Stevens D.C."/>
        </authorList>
    </citation>
    <scope>NUCLEOTIDE SEQUENCE [LARGE SCALE GENOMIC DNA]</scope>
    <source>
        <strain evidence="2 3">Cbfe23</strain>
    </source>
</reference>
<evidence type="ECO:0000313" key="2">
    <source>
        <dbReference type="EMBL" id="OJH37762.1"/>
    </source>
</evidence>
<dbReference type="PANTHER" id="PTHR10953:SF102">
    <property type="entry name" value="ADENYLYLTRANSFERASE AND SULFURTRANSFERASE MOCS3"/>
    <property type="match status" value="1"/>
</dbReference>
<dbReference type="GO" id="GO:0005737">
    <property type="term" value="C:cytoplasm"/>
    <property type="evidence" value="ECO:0007669"/>
    <property type="project" value="TreeGrafter"/>
</dbReference>
<keyword evidence="3" id="KW-1185">Reference proteome</keyword>
<dbReference type="STRING" id="83449.BON30_26625"/>
<organism evidence="2 3">
    <name type="scientific">Cystobacter ferrugineus</name>
    <dbReference type="NCBI Taxonomy" id="83449"/>
    <lineage>
        <taxon>Bacteria</taxon>
        <taxon>Pseudomonadati</taxon>
        <taxon>Myxococcota</taxon>
        <taxon>Myxococcia</taxon>
        <taxon>Myxococcales</taxon>
        <taxon>Cystobacterineae</taxon>
        <taxon>Archangiaceae</taxon>
        <taxon>Cystobacter</taxon>
    </lineage>
</organism>
<protein>
    <submittedName>
        <fullName evidence="2">Thiamine biosynthesis protein ThiF</fullName>
    </submittedName>
</protein>
<reference evidence="3" key="1">
    <citation type="submission" date="2016-11" db="EMBL/GenBank/DDBJ databases">
        <authorList>
            <person name="Shukria A."/>
            <person name="Stevens D.C."/>
        </authorList>
    </citation>
    <scope>NUCLEOTIDE SEQUENCE [LARGE SCALE GENOMIC DNA]</scope>
    <source>
        <strain evidence="3">Cbfe23</strain>
    </source>
</reference>
<dbReference type="PANTHER" id="PTHR10953">
    <property type="entry name" value="UBIQUITIN-ACTIVATING ENZYME E1"/>
    <property type="match status" value="1"/>
</dbReference>
<dbReference type="RefSeq" id="WP_071901231.1">
    <property type="nucleotide sequence ID" value="NZ_MPIN01000007.1"/>
</dbReference>
<feature type="domain" description="THIF-type NAD/FAD binding fold" evidence="1">
    <location>
        <begin position="2"/>
        <end position="125"/>
    </location>
</feature>
<dbReference type="GO" id="GO:0004792">
    <property type="term" value="F:thiosulfate-cyanide sulfurtransferase activity"/>
    <property type="evidence" value="ECO:0007669"/>
    <property type="project" value="TreeGrafter"/>
</dbReference>
<dbReference type="Proteomes" id="UP000182229">
    <property type="component" value="Unassembled WGS sequence"/>
</dbReference>
<dbReference type="SUPFAM" id="SSF69572">
    <property type="entry name" value="Activating enzymes of the ubiquitin-like proteins"/>
    <property type="match status" value="1"/>
</dbReference>
<dbReference type="GO" id="GO:0016779">
    <property type="term" value="F:nucleotidyltransferase activity"/>
    <property type="evidence" value="ECO:0007669"/>
    <property type="project" value="TreeGrafter"/>
</dbReference>
<sequence length="192" mass="20425">MRILFCGVGAIGSTAAVLCRNLEATLVFVDFDRVESKNLRAQAFVKPSVGKNKAEALKLQLLNLYGVKAEAFGVRMTRDNVAALGSSADLLVDCFDNQESRLLLSAFARAAGKPLVHGALAADGTFGLVRWDERFVPDTEDTPGQATCEGGEHLPLIGQLGATLARTVQDFVKHGVRRDTLVGLVAVTPTAS</sequence>
<dbReference type="GO" id="GO:0008641">
    <property type="term" value="F:ubiquitin-like modifier activating enzyme activity"/>
    <property type="evidence" value="ECO:0007669"/>
    <property type="project" value="InterPro"/>
</dbReference>
<gene>
    <name evidence="2" type="ORF">BON30_26625</name>
</gene>